<gene>
    <name evidence="2" type="ORF">SAMN02745121_03711</name>
</gene>
<proteinExistence type="predicted"/>
<evidence type="ECO:0000313" key="2">
    <source>
        <dbReference type="EMBL" id="SFE28533.1"/>
    </source>
</evidence>
<organism evidence="2 3">
    <name type="scientific">Nannocystis exedens</name>
    <dbReference type="NCBI Taxonomy" id="54"/>
    <lineage>
        <taxon>Bacteria</taxon>
        <taxon>Pseudomonadati</taxon>
        <taxon>Myxococcota</taxon>
        <taxon>Polyangia</taxon>
        <taxon>Nannocystales</taxon>
        <taxon>Nannocystaceae</taxon>
        <taxon>Nannocystis</taxon>
    </lineage>
</organism>
<accession>A0A1I1ZDF5</accession>
<dbReference type="OrthoDB" id="10012814at2"/>
<keyword evidence="3" id="KW-1185">Reference proteome</keyword>
<evidence type="ECO:0000256" key="1">
    <source>
        <dbReference type="SAM" id="MobiDB-lite"/>
    </source>
</evidence>
<evidence type="ECO:0000313" key="3">
    <source>
        <dbReference type="Proteomes" id="UP000199400"/>
    </source>
</evidence>
<feature type="region of interest" description="Disordered" evidence="1">
    <location>
        <begin position="69"/>
        <end position="98"/>
    </location>
</feature>
<name>A0A1I1ZDF5_9BACT</name>
<dbReference type="EMBL" id="FOMX01000011">
    <property type="protein sequence ID" value="SFE28533.1"/>
    <property type="molecule type" value="Genomic_DNA"/>
</dbReference>
<dbReference type="RefSeq" id="WP_096332751.1">
    <property type="nucleotide sequence ID" value="NZ_FOMX01000011.1"/>
</dbReference>
<sequence length="112" mass="11833">MSSADEDLPIVSRIVIEVRSDGTRTVARGAAEDPSGKVGLEVRADSPVELVTALVKLLMQAPALATTSFRTGRKRQVQPDSLPAAPPPRALGPAGRARDLAARVRRRLGLGE</sequence>
<dbReference type="AlphaFoldDB" id="A0A1I1ZDF5"/>
<protein>
    <submittedName>
        <fullName evidence="2">Uncharacterized protein</fullName>
    </submittedName>
</protein>
<dbReference type="Proteomes" id="UP000199400">
    <property type="component" value="Unassembled WGS sequence"/>
</dbReference>
<reference evidence="3" key="1">
    <citation type="submission" date="2016-10" db="EMBL/GenBank/DDBJ databases">
        <authorList>
            <person name="Varghese N."/>
            <person name="Submissions S."/>
        </authorList>
    </citation>
    <scope>NUCLEOTIDE SEQUENCE [LARGE SCALE GENOMIC DNA]</scope>
    <source>
        <strain evidence="3">ATCC 25963</strain>
    </source>
</reference>